<dbReference type="SMART" id="SM00382">
    <property type="entry name" value="AAA"/>
    <property type="match status" value="1"/>
</dbReference>
<reference evidence="6 7" key="1">
    <citation type="submission" date="2013-05" db="EMBL/GenBank/DDBJ databases">
        <authorList>
            <person name="Strain E.A."/>
            <person name="Brown E."/>
            <person name="Allard M.W."/>
            <person name="Luo Y.L."/>
        </authorList>
    </citation>
    <scope>NUCLEOTIDE SEQUENCE [LARGE SCALE GENOMIC DNA]</scope>
    <source>
        <strain evidence="6 7">TS-15</strain>
    </source>
</reference>
<dbReference type="PROSITE" id="PS50893">
    <property type="entry name" value="ABC_TRANSPORTER_2"/>
    <property type="match status" value="1"/>
</dbReference>
<feature type="compositionally biased region" description="Basic and acidic residues" evidence="4">
    <location>
        <begin position="399"/>
        <end position="412"/>
    </location>
</feature>
<keyword evidence="1" id="KW-0813">Transport</keyword>
<keyword evidence="3" id="KW-0067">ATP-binding</keyword>
<dbReference type="SUPFAM" id="SSF52540">
    <property type="entry name" value="P-loop containing nucleoside triphosphate hydrolases"/>
    <property type="match status" value="1"/>
</dbReference>
<dbReference type="Pfam" id="PF00005">
    <property type="entry name" value="ABC_tran"/>
    <property type="match status" value="1"/>
</dbReference>
<evidence type="ECO:0000256" key="2">
    <source>
        <dbReference type="ARBA" id="ARBA00022741"/>
    </source>
</evidence>
<feature type="compositionally biased region" description="Polar residues" evidence="4">
    <location>
        <begin position="298"/>
        <end position="314"/>
    </location>
</feature>
<accession>S9U2B6</accession>
<comment type="caution">
    <text evidence="6">The sequence shown here is derived from an EMBL/GenBank/DDBJ whole genome shotgun (WGS) entry which is preliminary data.</text>
</comment>
<sequence>MNAIKLSNLTKRYGSQRGIHEVNLEVQQGEIFGFIGPNGAGKSTTLRTIMQLIRPTSGTVELFGEVMNKERPDVRRRIGYLPSEVHYNEELTGKEVLDFAARMNGLSLQHTTAMALAEQLKLDVSKRVKSYSLGNRKKLGIVQCLLHKPDLIVLDEPTSGLDPLMQHTFFQILREQHEWGATIFFSTHILSEVEKLCSRVAFIREGRLLRVSDVEGIPGKDRRIAHIQFKQPGDCIEAYRLRNIDPNAVYDGMEHRLVLQGDLHLALQRIVAHELRDIRIEQPSLEDLFMAEYDASGNVGNHSQDQAGQSTQAGQLGERTGEQSSQTGPLHERVVEKPVEAGHSREGAVEQPTQVGHSREDAIEKPTQAGRSREGAVEQPMQVGYSREGAVEQSTQAGHSRERSDEREGGKA</sequence>
<evidence type="ECO:0000256" key="1">
    <source>
        <dbReference type="ARBA" id="ARBA00022448"/>
    </source>
</evidence>
<dbReference type="GO" id="GO:0016887">
    <property type="term" value="F:ATP hydrolysis activity"/>
    <property type="evidence" value="ECO:0007669"/>
    <property type="project" value="InterPro"/>
</dbReference>
<feature type="region of interest" description="Disordered" evidence="4">
    <location>
        <begin position="296"/>
        <end position="412"/>
    </location>
</feature>
<dbReference type="PANTHER" id="PTHR42939:SF1">
    <property type="entry name" value="ABC TRANSPORTER ATP-BINDING PROTEIN ALBC-RELATED"/>
    <property type="match status" value="1"/>
</dbReference>
<feature type="compositionally biased region" description="Basic and acidic residues" evidence="4">
    <location>
        <begin position="330"/>
        <end position="348"/>
    </location>
</feature>
<dbReference type="InterPro" id="IPR003593">
    <property type="entry name" value="AAA+_ATPase"/>
</dbReference>
<dbReference type="PANTHER" id="PTHR42939">
    <property type="entry name" value="ABC TRANSPORTER ATP-BINDING PROTEIN ALBC-RELATED"/>
    <property type="match status" value="1"/>
</dbReference>
<evidence type="ECO:0000313" key="6">
    <source>
        <dbReference type="EMBL" id="EPY08686.1"/>
    </source>
</evidence>
<evidence type="ECO:0000313" key="7">
    <source>
        <dbReference type="Proteomes" id="UP000015344"/>
    </source>
</evidence>
<dbReference type="AlphaFoldDB" id="S9U2B6"/>
<proteinExistence type="predicted"/>
<keyword evidence="2" id="KW-0547">Nucleotide-binding</keyword>
<dbReference type="CDD" id="cd03230">
    <property type="entry name" value="ABC_DR_subfamily_A"/>
    <property type="match status" value="1"/>
</dbReference>
<evidence type="ECO:0000259" key="5">
    <source>
        <dbReference type="PROSITE" id="PS50893"/>
    </source>
</evidence>
<dbReference type="GO" id="GO:0005524">
    <property type="term" value="F:ATP binding"/>
    <property type="evidence" value="ECO:0007669"/>
    <property type="project" value="UniProtKB-KW"/>
</dbReference>
<dbReference type="eggNOG" id="COG1131">
    <property type="taxonomic scope" value="Bacteria"/>
</dbReference>
<dbReference type="RefSeq" id="WP_021258333.1">
    <property type="nucleotide sequence ID" value="NZ_ATMT01000012.1"/>
</dbReference>
<dbReference type="InterPro" id="IPR017871">
    <property type="entry name" value="ABC_transporter-like_CS"/>
</dbReference>
<dbReference type="EMBL" id="ATMT01000012">
    <property type="protein sequence ID" value="EPY08686.1"/>
    <property type="molecule type" value="Genomic_DNA"/>
</dbReference>
<feature type="domain" description="ABC transporter" evidence="5">
    <location>
        <begin position="4"/>
        <end position="230"/>
    </location>
</feature>
<dbReference type="PATRIC" id="fig|1117108.3.peg.804"/>
<organism evidence="6 7">
    <name type="scientific">Paenibacillus alvei TS-15</name>
    <dbReference type="NCBI Taxonomy" id="1117108"/>
    <lineage>
        <taxon>Bacteria</taxon>
        <taxon>Bacillati</taxon>
        <taxon>Bacillota</taxon>
        <taxon>Bacilli</taxon>
        <taxon>Bacillales</taxon>
        <taxon>Paenibacillaceae</taxon>
        <taxon>Paenibacillus</taxon>
    </lineage>
</organism>
<dbReference type="PROSITE" id="PS00211">
    <property type="entry name" value="ABC_TRANSPORTER_1"/>
    <property type="match status" value="1"/>
</dbReference>
<evidence type="ECO:0000256" key="3">
    <source>
        <dbReference type="ARBA" id="ARBA00022840"/>
    </source>
</evidence>
<dbReference type="Proteomes" id="UP000015344">
    <property type="component" value="Unassembled WGS sequence"/>
</dbReference>
<dbReference type="Gene3D" id="3.40.50.300">
    <property type="entry name" value="P-loop containing nucleotide triphosphate hydrolases"/>
    <property type="match status" value="1"/>
</dbReference>
<dbReference type="InterPro" id="IPR051782">
    <property type="entry name" value="ABC_Transporter_VariousFunc"/>
</dbReference>
<name>S9U2B6_PAEAL</name>
<protein>
    <submittedName>
        <fullName evidence="6">ABC transporter-like protein</fullName>
    </submittedName>
</protein>
<dbReference type="InterPro" id="IPR003439">
    <property type="entry name" value="ABC_transporter-like_ATP-bd"/>
</dbReference>
<dbReference type="InterPro" id="IPR027417">
    <property type="entry name" value="P-loop_NTPase"/>
</dbReference>
<evidence type="ECO:0000256" key="4">
    <source>
        <dbReference type="SAM" id="MobiDB-lite"/>
    </source>
</evidence>
<gene>
    <name evidence="6" type="ORF">PAALTS15_03902</name>
</gene>